<feature type="compositionally biased region" description="Low complexity" evidence="1">
    <location>
        <begin position="1"/>
        <end position="26"/>
    </location>
</feature>
<evidence type="ECO:0000256" key="1">
    <source>
        <dbReference type="SAM" id="MobiDB-lite"/>
    </source>
</evidence>
<proteinExistence type="predicted"/>
<accession>A0A1I8GBZ2</accession>
<feature type="region of interest" description="Disordered" evidence="1">
    <location>
        <begin position="1"/>
        <end position="40"/>
    </location>
</feature>
<evidence type="ECO:0000313" key="3">
    <source>
        <dbReference type="WBParaSite" id="maker-uti_cns_0001365-snap-gene-0.6-mRNA-1"/>
    </source>
</evidence>
<keyword evidence="2" id="KW-1185">Reference proteome</keyword>
<dbReference type="AlphaFoldDB" id="A0A1I8GBZ2"/>
<dbReference type="WBParaSite" id="maker-uti_cns_0001365-snap-gene-0.6-mRNA-1">
    <property type="protein sequence ID" value="maker-uti_cns_0001365-snap-gene-0.6-mRNA-1"/>
    <property type="gene ID" value="maker-uti_cns_0001365-snap-gene-0.6"/>
</dbReference>
<organism evidence="2 3">
    <name type="scientific">Macrostomum lignano</name>
    <dbReference type="NCBI Taxonomy" id="282301"/>
    <lineage>
        <taxon>Eukaryota</taxon>
        <taxon>Metazoa</taxon>
        <taxon>Spiralia</taxon>
        <taxon>Lophotrochozoa</taxon>
        <taxon>Platyhelminthes</taxon>
        <taxon>Rhabditophora</taxon>
        <taxon>Macrostomorpha</taxon>
        <taxon>Macrostomida</taxon>
        <taxon>Macrostomidae</taxon>
        <taxon>Macrostomum</taxon>
    </lineage>
</organism>
<name>A0A1I8GBZ2_9PLAT</name>
<dbReference type="Proteomes" id="UP000095280">
    <property type="component" value="Unplaced"/>
</dbReference>
<protein>
    <submittedName>
        <fullName evidence="3">Secreted protein</fullName>
    </submittedName>
</protein>
<evidence type="ECO:0000313" key="2">
    <source>
        <dbReference type="Proteomes" id="UP000095280"/>
    </source>
</evidence>
<reference evidence="3" key="1">
    <citation type="submission" date="2016-11" db="UniProtKB">
        <authorList>
            <consortium name="WormBaseParasite"/>
        </authorList>
    </citation>
    <scope>IDENTIFICATION</scope>
</reference>
<sequence length="98" mass="11011">MWPSAAASTATTVSWRSWWDSDSSTSPPAPTRIPTEWPTSPAFRTPSLRWRRTSVYRATRSSSYRRSAPPETGRCSTSCCCRHRRLCASRSPVCCLPT</sequence>